<keyword evidence="2" id="KW-0472">Membrane</keyword>
<evidence type="ECO:0000313" key="4">
    <source>
        <dbReference type="Proteomes" id="UP001497497"/>
    </source>
</evidence>
<protein>
    <submittedName>
        <fullName evidence="3">Uncharacterized protein</fullName>
    </submittedName>
</protein>
<keyword evidence="4" id="KW-1185">Reference proteome</keyword>
<keyword evidence="2" id="KW-1133">Transmembrane helix</keyword>
<keyword evidence="2" id="KW-0812">Transmembrane</keyword>
<proteinExistence type="predicted"/>
<reference evidence="3 4" key="1">
    <citation type="submission" date="2024-04" db="EMBL/GenBank/DDBJ databases">
        <authorList>
            <consortium name="Genoscope - CEA"/>
            <person name="William W."/>
        </authorList>
    </citation>
    <scope>NUCLEOTIDE SEQUENCE [LARGE SCALE GENOMIC DNA]</scope>
</reference>
<name>A0AAV2HK82_LYMST</name>
<sequence length="270" mass="30168">MFISCNAIGVYPEPRCVFVVYDNIGKVKLQNEAMTRQNKVHSGNITQYKAACDFNISDSLRNHELRVDVIMYPHITGQFTDLTFGTNATVTLDITNKAENYIEKLTIDILCTFAITAVCIVVVAAIAFYCYKKGVINFLRQRIQGTLPHQVEQEPNQLGNNDGRNDRVVRENVNEDTTLGDSSEATRDDDAPNISEENSNRNDEELDDEHGDVERRVNLSEDGTQPKFIGGACGGVDNCEKEPCIVKSVLYTKYNDSGDPEEGVSLLYPR</sequence>
<comment type="caution">
    <text evidence="3">The sequence shown here is derived from an EMBL/GenBank/DDBJ whole genome shotgun (WGS) entry which is preliminary data.</text>
</comment>
<dbReference type="EMBL" id="CAXITT010000129">
    <property type="protein sequence ID" value="CAL1532931.1"/>
    <property type="molecule type" value="Genomic_DNA"/>
</dbReference>
<organism evidence="3 4">
    <name type="scientific">Lymnaea stagnalis</name>
    <name type="common">Great pond snail</name>
    <name type="synonym">Helix stagnalis</name>
    <dbReference type="NCBI Taxonomy" id="6523"/>
    <lineage>
        <taxon>Eukaryota</taxon>
        <taxon>Metazoa</taxon>
        <taxon>Spiralia</taxon>
        <taxon>Lophotrochozoa</taxon>
        <taxon>Mollusca</taxon>
        <taxon>Gastropoda</taxon>
        <taxon>Heterobranchia</taxon>
        <taxon>Euthyneura</taxon>
        <taxon>Panpulmonata</taxon>
        <taxon>Hygrophila</taxon>
        <taxon>Lymnaeoidea</taxon>
        <taxon>Lymnaeidae</taxon>
        <taxon>Lymnaea</taxon>
    </lineage>
</organism>
<dbReference type="Proteomes" id="UP001497497">
    <property type="component" value="Unassembled WGS sequence"/>
</dbReference>
<accession>A0AAV2HK82</accession>
<dbReference type="AlphaFoldDB" id="A0AAV2HK82"/>
<feature type="transmembrane region" description="Helical" evidence="2">
    <location>
        <begin position="105"/>
        <end position="131"/>
    </location>
</feature>
<feature type="region of interest" description="Disordered" evidence="1">
    <location>
        <begin position="174"/>
        <end position="212"/>
    </location>
</feature>
<evidence type="ECO:0000313" key="3">
    <source>
        <dbReference type="EMBL" id="CAL1532931.1"/>
    </source>
</evidence>
<evidence type="ECO:0000256" key="2">
    <source>
        <dbReference type="SAM" id="Phobius"/>
    </source>
</evidence>
<gene>
    <name evidence="3" type="ORF">GSLYS_00006949001</name>
</gene>
<evidence type="ECO:0000256" key="1">
    <source>
        <dbReference type="SAM" id="MobiDB-lite"/>
    </source>
</evidence>